<accession>E3FEK3</accession>
<evidence type="ECO:0000313" key="3">
    <source>
        <dbReference type="Proteomes" id="UP000001351"/>
    </source>
</evidence>
<evidence type="ECO:0000256" key="1">
    <source>
        <dbReference type="SAM" id="MobiDB-lite"/>
    </source>
</evidence>
<keyword evidence="3" id="KW-1185">Reference proteome</keyword>
<reference evidence="2 3" key="1">
    <citation type="journal article" date="2011" name="Mol. Biol. Evol.">
        <title>Comparative genomic analysis of fruiting body formation in Myxococcales.</title>
        <authorList>
            <person name="Huntley S."/>
            <person name="Hamann N."/>
            <person name="Wegener-Feldbrugge S."/>
            <person name="Treuner-Lange A."/>
            <person name="Kube M."/>
            <person name="Reinhardt R."/>
            <person name="Klages S."/>
            <person name="Muller R."/>
            <person name="Ronning C.M."/>
            <person name="Nierman W.C."/>
            <person name="Sogaard-Andersen L."/>
        </authorList>
    </citation>
    <scope>NUCLEOTIDE SEQUENCE [LARGE SCALE GENOMIC DNA]</scope>
    <source>
        <strain evidence="2 3">DW4/3-1</strain>
    </source>
</reference>
<dbReference type="HOGENOM" id="CLU_2182361_0_0_7"/>
<dbReference type="AlphaFoldDB" id="E3FEK3"/>
<dbReference type="eggNOG" id="ENOG5032B5Z">
    <property type="taxonomic scope" value="Bacteria"/>
</dbReference>
<dbReference type="EMBL" id="CP002271">
    <property type="protein sequence ID" value="ADO75159.1"/>
    <property type="molecule type" value="Genomic_DNA"/>
</dbReference>
<dbReference type="Proteomes" id="UP000001351">
    <property type="component" value="Chromosome"/>
</dbReference>
<evidence type="ECO:0000313" key="2">
    <source>
        <dbReference type="EMBL" id="ADO75159.1"/>
    </source>
</evidence>
<gene>
    <name evidence="2" type="ordered locus">STAUR_7403</name>
</gene>
<organism evidence="2 3">
    <name type="scientific">Stigmatella aurantiaca (strain DW4/3-1)</name>
    <dbReference type="NCBI Taxonomy" id="378806"/>
    <lineage>
        <taxon>Bacteria</taxon>
        <taxon>Pseudomonadati</taxon>
        <taxon>Myxococcota</taxon>
        <taxon>Myxococcia</taxon>
        <taxon>Myxococcales</taxon>
        <taxon>Cystobacterineae</taxon>
        <taxon>Archangiaceae</taxon>
        <taxon>Stigmatella</taxon>
    </lineage>
</organism>
<proteinExistence type="predicted"/>
<dbReference type="KEGG" id="sur:STAUR_7403"/>
<name>E3FEK3_STIAD</name>
<feature type="region of interest" description="Disordered" evidence="1">
    <location>
        <begin position="1"/>
        <end position="29"/>
    </location>
</feature>
<sequence>MLTGPHAKPLKGRARLGTRLPWRSPPRRGGGHMVDIERVALLRDGDGWAVDVMLKGGAELRYRYGSETQARYFAAVFSLGPSVLPPASHHVFRRRQKTRRGASPVRAVG</sequence>
<protein>
    <submittedName>
        <fullName evidence="2">Uncharacterized protein</fullName>
    </submittedName>
</protein>
<dbReference type="STRING" id="378806.STAUR_7403"/>